<dbReference type="EMBL" id="CTEC01000002">
    <property type="protein sequence ID" value="CQD22210.1"/>
    <property type="molecule type" value="Genomic_DNA"/>
</dbReference>
<evidence type="ECO:0000259" key="5">
    <source>
        <dbReference type="PROSITE" id="PS50977"/>
    </source>
</evidence>
<evidence type="ECO:0000256" key="1">
    <source>
        <dbReference type="ARBA" id="ARBA00023015"/>
    </source>
</evidence>
<keyword evidence="1" id="KW-0805">Transcription regulation</keyword>
<evidence type="ECO:0000256" key="4">
    <source>
        <dbReference type="PROSITE-ProRule" id="PRU00335"/>
    </source>
</evidence>
<dbReference type="InterPro" id="IPR001647">
    <property type="entry name" value="HTH_TetR"/>
</dbReference>
<dbReference type="PANTHER" id="PTHR47506:SF1">
    <property type="entry name" value="HTH-TYPE TRANSCRIPTIONAL REGULATOR YJDC"/>
    <property type="match status" value="1"/>
</dbReference>
<dbReference type="Pfam" id="PF16925">
    <property type="entry name" value="TetR_C_13"/>
    <property type="match status" value="1"/>
</dbReference>
<gene>
    <name evidence="6" type="ORF">BN000_05531</name>
</gene>
<dbReference type="PROSITE" id="PS50977">
    <property type="entry name" value="HTH_TETR_2"/>
    <property type="match status" value="1"/>
</dbReference>
<dbReference type="InterPro" id="IPR011075">
    <property type="entry name" value="TetR_C"/>
</dbReference>
<dbReference type="SUPFAM" id="SSF46689">
    <property type="entry name" value="Homeodomain-like"/>
    <property type="match status" value="1"/>
</dbReference>
<dbReference type="SUPFAM" id="SSF48498">
    <property type="entry name" value="Tetracyclin repressor-like, C-terminal domain"/>
    <property type="match status" value="1"/>
</dbReference>
<reference evidence="7" key="1">
    <citation type="submission" date="2015-03" db="EMBL/GenBank/DDBJ databases">
        <authorList>
            <person name="Urmite Genomes"/>
        </authorList>
    </citation>
    <scope>NUCLEOTIDE SEQUENCE [LARGE SCALE GENOMIC DNA]</scope>
    <source>
        <strain evidence="7">CSUR P1344</strain>
    </source>
</reference>
<feature type="domain" description="HTH tetR-type" evidence="5">
    <location>
        <begin position="51"/>
        <end position="111"/>
    </location>
</feature>
<feature type="DNA-binding region" description="H-T-H motif" evidence="4">
    <location>
        <begin position="74"/>
        <end position="93"/>
    </location>
</feature>
<keyword evidence="3" id="KW-0804">Transcription</keyword>
<evidence type="ECO:0000256" key="3">
    <source>
        <dbReference type="ARBA" id="ARBA00023163"/>
    </source>
</evidence>
<dbReference type="Gene3D" id="1.10.357.10">
    <property type="entry name" value="Tetracycline Repressor, domain 2"/>
    <property type="match status" value="1"/>
</dbReference>
<keyword evidence="7" id="KW-1185">Reference proteome</keyword>
<dbReference type="Pfam" id="PF00440">
    <property type="entry name" value="TetR_N"/>
    <property type="match status" value="1"/>
</dbReference>
<evidence type="ECO:0000313" key="7">
    <source>
        <dbReference type="Proteomes" id="UP000199601"/>
    </source>
</evidence>
<keyword evidence="2 4" id="KW-0238">DNA-binding</keyword>
<sequence>MREHVVFFQGRTVHAEIVLKPNWTIKSNPPYTSRMSGEERPGAGRLTTRGAATRARIVAAAASLVRGQGVAGTSLDDVMAATGTSKSQLYHYFANKDALIREVVKTQLGDVIAAQQPDLGEVSSWEGLQRWCDHVVAMTRATQGVGGCPLGSLVGELAERSDSSRRELAQAFAEWQSYLSAGLATMRDNGELSADADPAELALTIMSALQGGLLMAQTMRSARPVELAVDMALGHVAAYRRGPRASARRRP</sequence>
<dbReference type="InterPro" id="IPR009057">
    <property type="entry name" value="Homeodomain-like_sf"/>
</dbReference>
<evidence type="ECO:0000313" key="6">
    <source>
        <dbReference type="EMBL" id="CQD22210.1"/>
    </source>
</evidence>
<organism evidence="6 7">
    <name type="scientific">Mycobacterium europaeum</name>
    <dbReference type="NCBI Taxonomy" id="761804"/>
    <lineage>
        <taxon>Bacteria</taxon>
        <taxon>Bacillati</taxon>
        <taxon>Actinomycetota</taxon>
        <taxon>Actinomycetes</taxon>
        <taxon>Mycobacteriales</taxon>
        <taxon>Mycobacteriaceae</taxon>
        <taxon>Mycobacterium</taxon>
        <taxon>Mycobacterium simiae complex</taxon>
    </lineage>
</organism>
<dbReference type="Proteomes" id="UP000199601">
    <property type="component" value="Unassembled WGS sequence"/>
</dbReference>
<dbReference type="InterPro" id="IPR036271">
    <property type="entry name" value="Tet_transcr_reg_TetR-rel_C_sf"/>
</dbReference>
<name>A0A0U1DW32_9MYCO</name>
<dbReference type="GO" id="GO:0003677">
    <property type="term" value="F:DNA binding"/>
    <property type="evidence" value="ECO:0007669"/>
    <property type="project" value="UniProtKB-UniRule"/>
</dbReference>
<protein>
    <submittedName>
        <fullName evidence="6">Transcriptional regulator</fullName>
    </submittedName>
</protein>
<dbReference type="AlphaFoldDB" id="A0A0U1DW32"/>
<dbReference type="PANTHER" id="PTHR47506">
    <property type="entry name" value="TRANSCRIPTIONAL REGULATORY PROTEIN"/>
    <property type="match status" value="1"/>
</dbReference>
<proteinExistence type="predicted"/>
<accession>A0A0U1DW32</accession>
<evidence type="ECO:0000256" key="2">
    <source>
        <dbReference type="ARBA" id="ARBA00023125"/>
    </source>
</evidence>
<dbReference type="PRINTS" id="PR00455">
    <property type="entry name" value="HTHTETR"/>
</dbReference>